<comment type="cofactor">
    <cofactor evidence="3">
        <name>a divalent metal cation</name>
        <dbReference type="ChEBI" id="CHEBI:60240"/>
    </cofactor>
    <text evidence="3">Binds 2 divalent metal cations per subunit.</text>
</comment>
<keyword evidence="1 3" id="KW-0479">Metal-binding</keyword>
<feature type="binding site" evidence="3">
    <location>
        <position position="24"/>
    </location>
    <ligand>
        <name>a divalent metal cation</name>
        <dbReference type="ChEBI" id="CHEBI:60240"/>
        <label>1</label>
    </ligand>
</feature>
<dbReference type="CDD" id="cd00530">
    <property type="entry name" value="PTE"/>
    <property type="match status" value="1"/>
</dbReference>
<sequence>MALVQTVQGKIDSKDLGITLMHEHLYIDRSHLWEEPNGPLKYFANQTVSMDILGRLRLNPYANQDNGLMVDEDVAVKEALEFYNFGGKTIVDVTPVALGRDPNALYRLSRRTGLNIIMGCGYYLEDTIPSRVRDWSIEEIENDIISDLEVGVDGTGIKAGIIGEIGISPDMTELEVKVLRAAARAQKKTGHVLTIHLPGWERYGHQILNIVEKEGGAVHKTILDHMNPSMNDVAYQTSLADRGAFLEYDMIGIDLLFPEGQSPSDEDNAKAIINLLEKGFGESILLSQDVFLKILLKTYGGWGYSHILENFVPRLKRMGVSQQEINTILIDNPRRVFDRES</sequence>
<feature type="binding site" evidence="3">
    <location>
        <position position="289"/>
    </location>
    <ligand>
        <name>a divalent metal cation</name>
        <dbReference type="ChEBI" id="CHEBI:60240"/>
        <label>1</label>
    </ligand>
</feature>
<evidence type="ECO:0000313" key="8">
    <source>
        <dbReference type="Proteomes" id="UP000235114"/>
    </source>
</evidence>
<feature type="binding site" evidence="3">
    <location>
        <position position="164"/>
    </location>
    <ligand>
        <name>a divalent metal cation</name>
        <dbReference type="ChEBI" id="CHEBI:60240"/>
        <label>2</label>
    </ligand>
</feature>
<dbReference type="EMBL" id="PGVD01000076">
    <property type="protein sequence ID" value="PLR89908.1"/>
    <property type="molecule type" value="Genomic_DNA"/>
</dbReference>
<dbReference type="AlphaFoldDB" id="A0A2N5GJY4"/>
<reference evidence="6 8" key="2">
    <citation type="submission" date="2017-12" db="EMBL/GenBank/DDBJ databases">
        <title>Comparative Functional Genomics of Dry Heat Resistant strains isolated from the Viking Spacecraft.</title>
        <authorList>
            <person name="Seuylemezian A."/>
            <person name="Cooper K."/>
            <person name="Vaishampayan P."/>
        </authorList>
    </citation>
    <scope>NUCLEOTIDE SEQUENCE [LARGE SCALE GENOMIC DNA]</scope>
    <source>
        <strain evidence="6 8">ATCC 29669</strain>
    </source>
</reference>
<dbReference type="GO" id="GO:0008270">
    <property type="term" value="F:zinc ion binding"/>
    <property type="evidence" value="ECO:0007669"/>
    <property type="project" value="InterPro"/>
</dbReference>
<comment type="similarity">
    <text evidence="4">Belongs to the metallo-dependent hydrolases superfamily. Phosphotriesterase family.</text>
</comment>
<dbReference type="InterPro" id="IPR001559">
    <property type="entry name" value="Phosphotriesterase"/>
</dbReference>
<accession>A0A2N5GJY4</accession>
<dbReference type="EMBL" id="PGVA01000032">
    <property type="protein sequence ID" value="PLR81629.1"/>
    <property type="molecule type" value="Genomic_DNA"/>
</dbReference>
<evidence type="ECO:0000313" key="7">
    <source>
        <dbReference type="Proteomes" id="UP000234951"/>
    </source>
</evidence>
<feature type="binding site" evidence="3">
    <location>
        <position position="22"/>
    </location>
    <ligand>
        <name>a divalent metal cation</name>
        <dbReference type="ChEBI" id="CHEBI:60240"/>
        <label>1</label>
    </ligand>
</feature>
<protein>
    <submittedName>
        <fullName evidence="5">Phosphotriesterase-related protein</fullName>
    </submittedName>
</protein>
<dbReference type="PROSITE" id="PS01322">
    <property type="entry name" value="PHOSPHOTRIESTERASE_1"/>
    <property type="match status" value="1"/>
</dbReference>
<proteinExistence type="inferred from homology"/>
<evidence type="ECO:0000313" key="5">
    <source>
        <dbReference type="EMBL" id="PLR81629.1"/>
    </source>
</evidence>
<dbReference type="InterPro" id="IPR017947">
    <property type="entry name" value="AryldialkylPase_Zn-BS"/>
</dbReference>
<gene>
    <name evidence="5" type="ORF">CU635_14305</name>
    <name evidence="6" type="ORF">CVD25_20830</name>
</gene>
<feature type="binding site" evidence="3">
    <location>
        <position position="196"/>
    </location>
    <ligand>
        <name>a divalent metal cation</name>
        <dbReference type="ChEBI" id="CHEBI:60240"/>
        <label>2</label>
    </ligand>
</feature>
<reference evidence="5 7" key="1">
    <citation type="submission" date="2017-11" db="EMBL/GenBank/DDBJ databases">
        <title>Comparitive Functional Genomics of Dry Heat Resistant strains isolated from the Viking Spacecraft.</title>
        <authorList>
            <person name="Seuylemezian A."/>
            <person name="Cooper K."/>
            <person name="Vaishampayan P."/>
        </authorList>
    </citation>
    <scope>NUCLEOTIDE SEQUENCE [LARGE SCALE GENOMIC DNA]</scope>
    <source>
        <strain evidence="5 7">M4.6</strain>
    </source>
</reference>
<keyword evidence="2" id="KW-0378">Hydrolase</keyword>
<keyword evidence="8" id="KW-1185">Reference proteome</keyword>
<dbReference type="SUPFAM" id="SSF51556">
    <property type="entry name" value="Metallo-dependent hydrolases"/>
    <property type="match status" value="1"/>
</dbReference>
<dbReference type="Pfam" id="PF02126">
    <property type="entry name" value="PTE"/>
    <property type="match status" value="1"/>
</dbReference>
<feature type="binding site" evidence="3">
    <location>
        <position position="225"/>
    </location>
    <ligand>
        <name>a divalent metal cation</name>
        <dbReference type="ChEBI" id="CHEBI:60240"/>
        <label>2</label>
    </ligand>
</feature>
<dbReference type="PIRSF" id="PIRSF016839">
    <property type="entry name" value="PhP"/>
    <property type="match status" value="1"/>
</dbReference>
<dbReference type="PROSITE" id="PS51347">
    <property type="entry name" value="PHOSPHOTRIESTERASE_2"/>
    <property type="match status" value="1"/>
</dbReference>
<dbReference type="OrthoDB" id="105927at2"/>
<evidence type="ECO:0000256" key="2">
    <source>
        <dbReference type="ARBA" id="ARBA00022801"/>
    </source>
</evidence>
<evidence type="ECO:0000313" key="6">
    <source>
        <dbReference type="EMBL" id="PLR89908.1"/>
    </source>
</evidence>
<dbReference type="InterPro" id="IPR032466">
    <property type="entry name" value="Metal_Hydrolase"/>
</dbReference>
<name>A0A2N5GJY4_9BACI</name>
<evidence type="ECO:0000256" key="1">
    <source>
        <dbReference type="ARBA" id="ARBA00022723"/>
    </source>
</evidence>
<comment type="caution">
    <text evidence="5">The sequence shown here is derived from an EMBL/GenBank/DDBJ whole genome shotgun (WGS) entry which is preliminary data.</text>
</comment>
<dbReference type="Proteomes" id="UP000235114">
    <property type="component" value="Unassembled WGS sequence"/>
</dbReference>
<organism evidence="5 7">
    <name type="scientific">Bacillus canaveralius</name>
    <dbReference type="NCBI Taxonomy" id="1403243"/>
    <lineage>
        <taxon>Bacteria</taxon>
        <taxon>Bacillati</taxon>
        <taxon>Bacillota</taxon>
        <taxon>Bacilli</taxon>
        <taxon>Bacillales</taxon>
        <taxon>Bacillaceae</taxon>
        <taxon>Bacillus</taxon>
    </lineage>
</organism>
<comment type="caution">
    <text evidence="4">Lacks conserved residue(s) required for the propagation of feature annotation.</text>
</comment>
<dbReference type="GO" id="GO:0016788">
    <property type="term" value="F:hydrolase activity, acting on ester bonds"/>
    <property type="evidence" value="ECO:0007669"/>
    <property type="project" value="InterPro"/>
</dbReference>
<dbReference type="Gene3D" id="3.20.20.140">
    <property type="entry name" value="Metal-dependent hydrolases"/>
    <property type="match status" value="1"/>
</dbReference>
<dbReference type="RefSeq" id="WP_101578058.1">
    <property type="nucleotide sequence ID" value="NZ_PGVA01000032.1"/>
</dbReference>
<dbReference type="PANTHER" id="PTHR10819">
    <property type="entry name" value="PHOSPHOTRIESTERASE-RELATED"/>
    <property type="match status" value="1"/>
</dbReference>
<dbReference type="PANTHER" id="PTHR10819:SF3">
    <property type="entry name" value="PHOSPHOTRIESTERASE-RELATED PROTEIN"/>
    <property type="match status" value="1"/>
</dbReference>
<dbReference type="Proteomes" id="UP000234951">
    <property type="component" value="Unassembled WGS sequence"/>
</dbReference>
<evidence type="ECO:0000256" key="3">
    <source>
        <dbReference type="PIRSR" id="PIRSR601559-52"/>
    </source>
</evidence>
<feature type="binding site" evidence="3">
    <location>
        <position position="164"/>
    </location>
    <ligand>
        <name>a divalent metal cation</name>
        <dbReference type="ChEBI" id="CHEBI:60240"/>
        <label>1</label>
    </ligand>
</feature>
<evidence type="ECO:0000256" key="4">
    <source>
        <dbReference type="PROSITE-ProRule" id="PRU00679"/>
    </source>
</evidence>